<dbReference type="InterPro" id="IPR035994">
    <property type="entry name" value="Nucleoside_phosphorylase_sf"/>
</dbReference>
<dbReference type="Gene3D" id="3.40.50.1820">
    <property type="entry name" value="alpha/beta hydrolase"/>
    <property type="match status" value="1"/>
</dbReference>
<dbReference type="Gene3D" id="3.40.50.300">
    <property type="entry name" value="P-loop containing nucleotide triphosphate hydrolases"/>
    <property type="match status" value="1"/>
</dbReference>
<dbReference type="SUPFAM" id="SSF53167">
    <property type="entry name" value="Purine and uridine phosphorylases"/>
    <property type="match status" value="1"/>
</dbReference>
<organism evidence="3 4">
    <name type="scientific">Immersiella caudata</name>
    <dbReference type="NCBI Taxonomy" id="314043"/>
    <lineage>
        <taxon>Eukaryota</taxon>
        <taxon>Fungi</taxon>
        <taxon>Dikarya</taxon>
        <taxon>Ascomycota</taxon>
        <taxon>Pezizomycotina</taxon>
        <taxon>Sordariomycetes</taxon>
        <taxon>Sordariomycetidae</taxon>
        <taxon>Sordariales</taxon>
        <taxon>Lasiosphaeriaceae</taxon>
        <taxon>Immersiella</taxon>
    </lineage>
</organism>
<feature type="region of interest" description="Disordered" evidence="1">
    <location>
        <begin position="346"/>
        <end position="369"/>
    </location>
</feature>
<feature type="compositionally biased region" description="Basic and acidic residues" evidence="1">
    <location>
        <begin position="1138"/>
        <end position="1161"/>
    </location>
</feature>
<dbReference type="EMBL" id="JAULSU010000003">
    <property type="protein sequence ID" value="KAK0622372.1"/>
    <property type="molecule type" value="Genomic_DNA"/>
</dbReference>
<comment type="caution">
    <text evidence="3">The sequence shown here is derived from an EMBL/GenBank/DDBJ whole genome shotgun (WGS) entry which is preliminary data.</text>
</comment>
<proteinExistence type="predicted"/>
<evidence type="ECO:0000313" key="4">
    <source>
        <dbReference type="Proteomes" id="UP001175000"/>
    </source>
</evidence>
<dbReference type="GO" id="GO:0009116">
    <property type="term" value="P:nucleoside metabolic process"/>
    <property type="evidence" value="ECO:0007669"/>
    <property type="project" value="InterPro"/>
</dbReference>
<evidence type="ECO:0000256" key="1">
    <source>
        <dbReference type="SAM" id="MobiDB-lite"/>
    </source>
</evidence>
<dbReference type="Proteomes" id="UP001175000">
    <property type="component" value="Unassembled WGS sequence"/>
</dbReference>
<dbReference type="PANTHER" id="PTHR46082:SF6">
    <property type="entry name" value="AAA+ ATPASE DOMAIN-CONTAINING PROTEIN-RELATED"/>
    <property type="match status" value="1"/>
</dbReference>
<dbReference type="InterPro" id="IPR000845">
    <property type="entry name" value="Nucleoside_phosphorylase_d"/>
</dbReference>
<dbReference type="PANTHER" id="PTHR46082">
    <property type="entry name" value="ATP/GTP-BINDING PROTEIN-RELATED"/>
    <property type="match status" value="1"/>
</dbReference>
<accession>A0AA40C2A1</accession>
<protein>
    <recommendedName>
        <fullName evidence="2">Nucleoside phosphorylase domain-containing protein</fullName>
    </recommendedName>
</protein>
<dbReference type="AlphaFoldDB" id="A0AA40C2A1"/>
<dbReference type="SUPFAM" id="SSF52540">
    <property type="entry name" value="P-loop containing nucleoside triphosphate hydrolases"/>
    <property type="match status" value="1"/>
</dbReference>
<dbReference type="Gene3D" id="3.40.50.1580">
    <property type="entry name" value="Nucleoside phosphorylase domain"/>
    <property type="match status" value="1"/>
</dbReference>
<dbReference type="GO" id="GO:0003824">
    <property type="term" value="F:catalytic activity"/>
    <property type="evidence" value="ECO:0007669"/>
    <property type="project" value="InterPro"/>
</dbReference>
<dbReference type="SUPFAM" id="SSF53474">
    <property type="entry name" value="alpha/beta-Hydrolases"/>
    <property type="match status" value="1"/>
</dbReference>
<keyword evidence="4" id="KW-1185">Reference proteome</keyword>
<evidence type="ECO:0000259" key="2">
    <source>
        <dbReference type="Pfam" id="PF01048"/>
    </source>
</evidence>
<dbReference type="InterPro" id="IPR027417">
    <property type="entry name" value="P-loop_NTPase"/>
</dbReference>
<reference evidence="3" key="1">
    <citation type="submission" date="2023-06" db="EMBL/GenBank/DDBJ databases">
        <title>Genome-scale phylogeny and comparative genomics of the fungal order Sordariales.</title>
        <authorList>
            <consortium name="Lawrence Berkeley National Laboratory"/>
            <person name="Hensen N."/>
            <person name="Bonometti L."/>
            <person name="Westerberg I."/>
            <person name="Brannstrom I.O."/>
            <person name="Guillou S."/>
            <person name="Cros-Aarteil S."/>
            <person name="Calhoun S."/>
            <person name="Haridas S."/>
            <person name="Kuo A."/>
            <person name="Mondo S."/>
            <person name="Pangilinan J."/>
            <person name="Riley R."/>
            <person name="Labutti K."/>
            <person name="Andreopoulos B."/>
            <person name="Lipzen A."/>
            <person name="Chen C."/>
            <person name="Yanf M."/>
            <person name="Daum C."/>
            <person name="Ng V."/>
            <person name="Clum A."/>
            <person name="Steindorff A."/>
            <person name="Ohm R."/>
            <person name="Martin F."/>
            <person name="Silar P."/>
            <person name="Natvig D."/>
            <person name="Lalanne C."/>
            <person name="Gautier V."/>
            <person name="Ament-Velasquez S.L."/>
            <person name="Kruys A."/>
            <person name="Hutchinson M.I."/>
            <person name="Powell A.J."/>
            <person name="Barry K."/>
            <person name="Miller A.N."/>
            <person name="Grigoriev I.V."/>
            <person name="Debuchy R."/>
            <person name="Gladieux P."/>
            <person name="Thoren M.H."/>
            <person name="Johannesson H."/>
        </authorList>
    </citation>
    <scope>NUCLEOTIDE SEQUENCE</scope>
    <source>
        <strain evidence="3">CBS 606.72</strain>
    </source>
</reference>
<gene>
    <name evidence="3" type="ORF">B0T14DRAFT_513774</name>
</gene>
<feature type="region of interest" description="Disordered" evidence="1">
    <location>
        <begin position="1138"/>
        <end position="1176"/>
    </location>
</feature>
<dbReference type="InterPro" id="IPR029058">
    <property type="entry name" value="AB_hydrolase_fold"/>
</dbReference>
<dbReference type="Pfam" id="PF01048">
    <property type="entry name" value="PNP_UDP_1"/>
    <property type="match status" value="1"/>
</dbReference>
<sequence>MSSFQQRLTPDMSRLVRWGPAHVPRLGPQPLVCIGLSVAYPRLQVAQFRRLVSTSPWAWPWSPSERTNRNAFPTGLKTLHQPDHGRPVADIVFLHGLMGDREKTWSAPGQEPWPQTLLPREFRDARISAFGYNALVAKWPWGSMVSQNQIDDHASDLLTSLSSHRNKLLTAQKPPIIFVCHSMGGLVCMDALVQSRNHLREDQRDILQATRGIAFMGTPHRGSQLARPAGMLARLAGFLFPTNTDIVRAVQMDSEILERIRREFHNIIKTPKQPIRITCFYEELGSGWFGKRPVDQWSACLDGHHWIGIHSDHTNMTKFATKDDPGFKKLCGEIRYWIKLATAGPSASRDSTANIPHPEEPLPTTKEPKKPKIEAEGINFFSQVRPTAPSIGSKYSQTRVAPLDHGGPKSTQFGVAIICALGVESKAIDALFERRYTRSYGNAELHSNTYSCGTIGRHNVVIVYPSAKSSVPAARAVANCRNAFKNIKLVILAGICGAVPSYEHDGKAHAVAKGDVVVGKFVVPYDQGKETPSGFEVNGRTTYPPHIVSSFLQQIQSGNLSELRQKVSGYTDIPFQATHDFADSSRAHLKGLRQEFPTIHFGGVASGGAVIKLATKRDDLVKKHKVIAFEMEAAGIWDDGLPCMMIKGVSDYADEKKDDDHHKYAAATAAACTKAVLEMWKPLAETNPEEVIESDQPTGHQFIIPYTRNEHLVEREVVMKCLKKKFKPGESKYDRRVALFGSPGVGKTQIALAYARWLKSKNIASIFWVRARNADLFEESFKKIAATYHLTATGDHAPTDVLPLVKNWLESEQSGNWLMVVDSADDAELFYPELHGARNIGRGLKAGRHLDKGGLGQYLPRNCRHGAILITTVDRKAAYSMAPHNATEIEGMNMWDSVKLLRNWLGDDIPGDKETDEKLKKIAESFCNLPFVLEQAAAYMHETGTGIDAFIQRLERTDEEGKKFVERVLRKPIHLASGRDGLPFTQDTVTMYLLTFGRIREQDPFAADLFAFMSLFDREDIPVELLEIYHGRWQVAHGKKTDFLDALGLLKRFSHIKEDIKVDAKGFQHEEYDMGRIHQILDLEWLDDQEGDVGRQFEKEAILALAEALARCKSNPDKYMRYLPHVAAARRLKGTGSLEEKRARAELRDHEASIGELRQREPPSGMVSESAETAVP</sequence>
<name>A0AA40C2A1_9PEZI</name>
<evidence type="ECO:0000313" key="3">
    <source>
        <dbReference type="EMBL" id="KAK0622372.1"/>
    </source>
</evidence>
<dbReference type="InterPro" id="IPR053137">
    <property type="entry name" value="NLR-like"/>
</dbReference>
<feature type="domain" description="Nucleoside phosphorylase" evidence="2">
    <location>
        <begin position="415"/>
        <end position="677"/>
    </location>
</feature>